<evidence type="ECO:0000256" key="1">
    <source>
        <dbReference type="SAM" id="Coils"/>
    </source>
</evidence>
<evidence type="ECO:0000256" key="2">
    <source>
        <dbReference type="SAM" id="MobiDB-lite"/>
    </source>
</evidence>
<reference evidence="3" key="1">
    <citation type="submission" date="2021-03" db="EMBL/GenBank/DDBJ databases">
        <authorList>
            <person name="Tagirdzhanova G."/>
        </authorList>
    </citation>
    <scope>NUCLEOTIDE SEQUENCE</scope>
</reference>
<dbReference type="AlphaFoldDB" id="A0A8H3IQA5"/>
<proteinExistence type="predicted"/>
<comment type="caution">
    <text evidence="3">The sequence shown here is derived from an EMBL/GenBank/DDBJ whole genome shotgun (WGS) entry which is preliminary data.</text>
</comment>
<keyword evidence="4" id="KW-1185">Reference proteome</keyword>
<dbReference type="EMBL" id="CAJPDS010000045">
    <property type="protein sequence ID" value="CAF9927488.1"/>
    <property type="molecule type" value="Genomic_DNA"/>
</dbReference>
<feature type="coiled-coil region" evidence="1">
    <location>
        <begin position="170"/>
        <end position="257"/>
    </location>
</feature>
<keyword evidence="1" id="KW-0175">Coiled coil</keyword>
<organism evidence="3 4">
    <name type="scientific">Heterodermia speciosa</name>
    <dbReference type="NCBI Taxonomy" id="116794"/>
    <lineage>
        <taxon>Eukaryota</taxon>
        <taxon>Fungi</taxon>
        <taxon>Dikarya</taxon>
        <taxon>Ascomycota</taxon>
        <taxon>Pezizomycotina</taxon>
        <taxon>Lecanoromycetes</taxon>
        <taxon>OSLEUM clade</taxon>
        <taxon>Lecanoromycetidae</taxon>
        <taxon>Caliciales</taxon>
        <taxon>Physciaceae</taxon>
        <taxon>Heterodermia</taxon>
    </lineage>
</organism>
<accession>A0A8H3IQA5</accession>
<gene>
    <name evidence="3" type="ORF">HETSPECPRED_006589</name>
</gene>
<feature type="region of interest" description="Disordered" evidence="2">
    <location>
        <begin position="1"/>
        <end position="39"/>
    </location>
</feature>
<evidence type="ECO:0000313" key="3">
    <source>
        <dbReference type="EMBL" id="CAF9927488.1"/>
    </source>
</evidence>
<sequence>MEGFHGSSYLLEEGETLEPMPEQLKRSNSDTAHRELERWDPNKRARHGSFLDAVAIPVPRAQQVHDLFANLERDKYWAEKIKDACVEENQILKNKLGVVCRAHLQRSDILGEKDRRILELIKGHRYIQQERDELLIEQADTKAQLNAKETAYGQSQQQLEASASHHGKIMEEMQQALSSAQDSARQLDLDKSGLEAALTIKDRELRENEADCTKWTTELEEQLKEVRKANRDKDARISNLNQEVARMMKAQETKEKDCRDMNVAFEEEKTRLCEQLKSADNTLRNIHKLSRLPRNVEEQSSGD</sequence>
<name>A0A8H3IQA5_9LECA</name>
<dbReference type="Proteomes" id="UP000664521">
    <property type="component" value="Unassembled WGS sequence"/>
</dbReference>
<evidence type="ECO:0000313" key="4">
    <source>
        <dbReference type="Proteomes" id="UP000664521"/>
    </source>
</evidence>
<protein>
    <submittedName>
        <fullName evidence="3">Uncharacterized protein</fullName>
    </submittedName>
</protein>
<feature type="compositionally biased region" description="Basic and acidic residues" evidence="2">
    <location>
        <begin position="23"/>
        <end position="39"/>
    </location>
</feature>